<organism evidence="2 3">
    <name type="scientific">Segatella copri</name>
    <dbReference type="NCBI Taxonomy" id="165179"/>
    <lineage>
        <taxon>Bacteria</taxon>
        <taxon>Pseudomonadati</taxon>
        <taxon>Bacteroidota</taxon>
        <taxon>Bacteroidia</taxon>
        <taxon>Bacteroidales</taxon>
        <taxon>Prevotellaceae</taxon>
        <taxon>Segatella</taxon>
    </lineage>
</organism>
<evidence type="ECO:0000313" key="3">
    <source>
        <dbReference type="Proteomes" id="UP000406735"/>
    </source>
</evidence>
<evidence type="ECO:0000259" key="1">
    <source>
        <dbReference type="Pfam" id="PF06114"/>
    </source>
</evidence>
<dbReference type="InterPro" id="IPR010359">
    <property type="entry name" value="IrrE_HExxH"/>
</dbReference>
<dbReference type="Gene3D" id="1.10.10.2910">
    <property type="match status" value="1"/>
</dbReference>
<protein>
    <submittedName>
        <fullName evidence="2">ImmA/IrrE family metallo-endopeptidase</fullName>
    </submittedName>
</protein>
<reference evidence="2 3" key="1">
    <citation type="submission" date="2019-09" db="EMBL/GenBank/DDBJ databases">
        <title>Distinct polysaccharide growth profiles of human intestinal Prevotella copri isolates.</title>
        <authorList>
            <person name="Fehlner-Peach H."/>
            <person name="Magnabosco C."/>
            <person name="Raghavan V."/>
            <person name="Scher J.U."/>
            <person name="Tett A."/>
            <person name="Cox L.M."/>
            <person name="Gottsegen C."/>
            <person name="Watters A."/>
            <person name="Wiltshire- Gordon J.D."/>
            <person name="Segata N."/>
            <person name="Bonneau R."/>
            <person name="Littman D.R."/>
        </authorList>
    </citation>
    <scope>NUCLEOTIDE SEQUENCE [LARGE SCALE GENOMIC DNA]</scope>
    <source>
        <strain evidence="3">iK21513</strain>
    </source>
</reference>
<dbReference type="EMBL" id="VZCY01000091">
    <property type="protein sequence ID" value="MQN10486.1"/>
    <property type="molecule type" value="Genomic_DNA"/>
</dbReference>
<dbReference type="Pfam" id="PF06114">
    <property type="entry name" value="Peptidase_M78"/>
    <property type="match status" value="1"/>
</dbReference>
<evidence type="ECO:0000313" key="2">
    <source>
        <dbReference type="EMBL" id="MQN10486.1"/>
    </source>
</evidence>
<dbReference type="AlphaFoldDB" id="A0A6A7VVW3"/>
<dbReference type="PANTHER" id="PTHR43236">
    <property type="entry name" value="ANTITOXIN HIGA1"/>
    <property type="match status" value="1"/>
</dbReference>
<dbReference type="PANTHER" id="PTHR43236:SF1">
    <property type="entry name" value="BLL7220 PROTEIN"/>
    <property type="match status" value="1"/>
</dbReference>
<name>A0A6A7VVW3_9BACT</name>
<proteinExistence type="predicted"/>
<gene>
    <name evidence="2" type="ORF">F7D97_11280</name>
</gene>
<dbReference type="Proteomes" id="UP000406735">
    <property type="component" value="Unassembled WGS sequence"/>
</dbReference>
<sequence length="269" mass="31474">MKVMMNNSRLTMPEAIASLYSIPLPLLEIARDEGIRVIYDDYETDTFDGMTWYEPKQDKFFIHINTKRGNGIDNSKGRFTLAHELGHYFIDHHRLALESGKMQPHIHRYVQFGKNEDWIIEREADDFAANLLMPTSLFISDFAGQVFSGELVKAIADKYQVSFSACAIRYMKLNLTPIILVFSQNGKVKWQLQSKDFPFYRLKNGTDKVPENTVMGDYFFKHDSSCCYQNEIVYAGDCFDTYSEEQNDMEFYEYCMGYNEYAFSMLWEK</sequence>
<accession>A0A6A7VVW3</accession>
<feature type="domain" description="IrrE N-terminal-like" evidence="1">
    <location>
        <begin position="32"/>
        <end position="169"/>
    </location>
</feature>
<dbReference type="InterPro" id="IPR052345">
    <property type="entry name" value="Rad_response_metalloprotease"/>
</dbReference>
<comment type="caution">
    <text evidence="2">The sequence shown here is derived from an EMBL/GenBank/DDBJ whole genome shotgun (WGS) entry which is preliminary data.</text>
</comment>